<dbReference type="GO" id="GO:0006465">
    <property type="term" value="P:signal peptide processing"/>
    <property type="evidence" value="ECO:0007669"/>
    <property type="project" value="UniProtKB-UniRule"/>
</dbReference>
<evidence type="ECO:0000313" key="13">
    <source>
        <dbReference type="Proteomes" id="UP000038010"/>
    </source>
</evidence>
<evidence type="ECO:0000256" key="9">
    <source>
        <dbReference type="PIRNR" id="PIRNR016089"/>
    </source>
</evidence>
<keyword evidence="7 9" id="KW-0472">Membrane</keyword>
<comment type="function">
    <text evidence="8">Essential component of the signal peptidase complex (SPC) which catalyzes the cleavage of N-terminal signal sequences from nascent proteins as they are translocated into the lumen of the endoplasmic reticulum. Essential for the SPC catalytic activity, possibly by stabilizing and positioning the active center of the complex close to the lumenal surface. Essential for viability.</text>
</comment>
<evidence type="ECO:0000256" key="5">
    <source>
        <dbReference type="ARBA" id="ARBA00022968"/>
    </source>
</evidence>
<keyword evidence="4 9" id="KW-0256">Endoplasmic reticulum</keyword>
<evidence type="ECO:0000256" key="1">
    <source>
        <dbReference type="ARBA" id="ARBA00004648"/>
    </source>
</evidence>
<dbReference type="STRING" id="1664694.A0A0N0NNP6"/>
<reference evidence="12 13" key="1">
    <citation type="submission" date="2015-06" db="EMBL/GenBank/DDBJ databases">
        <title>Draft genome of the ant-associated black yeast Phialophora attae CBS 131958.</title>
        <authorList>
            <person name="Moreno L.F."/>
            <person name="Stielow B.J."/>
            <person name="de Hoog S."/>
            <person name="Vicente V.A."/>
            <person name="Weiss V.A."/>
            <person name="de Vries M."/>
            <person name="Cruz L.M."/>
            <person name="Souza E.M."/>
        </authorList>
    </citation>
    <scope>NUCLEOTIDE SEQUENCE [LARGE SCALE GENOMIC DNA]</scope>
    <source>
        <strain evidence="12 13">CBS 131958</strain>
    </source>
</reference>
<dbReference type="GeneID" id="28737653"/>
<evidence type="ECO:0000256" key="10">
    <source>
        <dbReference type="SAM" id="MobiDB-lite"/>
    </source>
</evidence>
<dbReference type="GO" id="GO:0045047">
    <property type="term" value="P:protein targeting to ER"/>
    <property type="evidence" value="ECO:0007669"/>
    <property type="project" value="TreeGrafter"/>
</dbReference>
<keyword evidence="3 11" id="KW-0812">Transmembrane</keyword>
<keyword evidence="5" id="KW-0735">Signal-anchor</keyword>
<feature type="region of interest" description="Disordered" evidence="10">
    <location>
        <begin position="229"/>
        <end position="258"/>
    </location>
</feature>
<proteinExistence type="inferred from homology"/>
<evidence type="ECO:0000256" key="11">
    <source>
        <dbReference type="SAM" id="Phobius"/>
    </source>
</evidence>
<evidence type="ECO:0000256" key="3">
    <source>
        <dbReference type="ARBA" id="ARBA00022692"/>
    </source>
</evidence>
<dbReference type="Pfam" id="PF04573">
    <property type="entry name" value="SPC22"/>
    <property type="match status" value="2"/>
</dbReference>
<evidence type="ECO:0000256" key="8">
    <source>
        <dbReference type="ARBA" id="ARBA00045670"/>
    </source>
</evidence>
<dbReference type="PANTHER" id="PTHR12804:SF0">
    <property type="entry name" value="SIGNAL PEPTIDASE COMPLEX SUBUNIT 3"/>
    <property type="match status" value="1"/>
</dbReference>
<evidence type="ECO:0000256" key="2">
    <source>
        <dbReference type="ARBA" id="ARBA00009289"/>
    </source>
</evidence>
<dbReference type="Proteomes" id="UP000038010">
    <property type="component" value="Unassembled WGS sequence"/>
</dbReference>
<organism evidence="12 13">
    <name type="scientific">Cyphellophora attinorum</name>
    <dbReference type="NCBI Taxonomy" id="1664694"/>
    <lineage>
        <taxon>Eukaryota</taxon>
        <taxon>Fungi</taxon>
        <taxon>Dikarya</taxon>
        <taxon>Ascomycota</taxon>
        <taxon>Pezizomycotina</taxon>
        <taxon>Eurotiomycetes</taxon>
        <taxon>Chaetothyriomycetidae</taxon>
        <taxon>Chaetothyriales</taxon>
        <taxon>Cyphellophoraceae</taxon>
        <taxon>Cyphellophora</taxon>
    </lineage>
</organism>
<dbReference type="InterPro" id="IPR007653">
    <property type="entry name" value="SPC3"/>
</dbReference>
<name>A0A0N0NNP6_9EURO</name>
<protein>
    <recommendedName>
        <fullName evidence="9">Signal peptidase subunit 3</fullName>
    </recommendedName>
</protein>
<sequence length="258" mass="28343">MHTAFNRLSSTFGFFTTCAALAAGVIALLTVLPFPPITEHPSASISVSKVEVVKGRPHYHSSKREEYAQIRFDLNADLSPLFNWNTKQLFVYVTANYPSSAGGVSEAVIWDAIIPSPQSPYSFDNLKTQYWEPWVNKSKKSKTLKSKKSTKPARVTTDLVKPGLLNLRNQKPKYHITDPSGVLSERNNVTLQVSWNIQPWVGALIWDKGYLGNRVGAWDIGKEGVSEPFNFPPLKGSKPVESSSPAPEAGSAAPATDV</sequence>
<dbReference type="OrthoDB" id="10261524at2759"/>
<dbReference type="PANTHER" id="PTHR12804">
    <property type="entry name" value="MICROSOMAL SIGNAL PEPTIDASE 23 KD SUBUNIT SPC22/23"/>
    <property type="match status" value="1"/>
</dbReference>
<comment type="similarity">
    <text evidence="2 9">Belongs to the SPCS3 family.</text>
</comment>
<keyword evidence="6 11" id="KW-1133">Transmembrane helix</keyword>
<keyword evidence="13" id="KW-1185">Reference proteome</keyword>
<dbReference type="VEuPathDB" id="FungiDB:AB675_5553"/>
<feature type="transmembrane region" description="Helical" evidence="11">
    <location>
        <begin position="12"/>
        <end position="34"/>
    </location>
</feature>
<gene>
    <name evidence="12" type="ORF">AB675_5553</name>
</gene>
<evidence type="ECO:0000256" key="4">
    <source>
        <dbReference type="ARBA" id="ARBA00022824"/>
    </source>
</evidence>
<dbReference type="GO" id="GO:0005787">
    <property type="term" value="C:signal peptidase complex"/>
    <property type="evidence" value="ECO:0007669"/>
    <property type="project" value="UniProtKB-UniRule"/>
</dbReference>
<feature type="compositionally biased region" description="Low complexity" evidence="10">
    <location>
        <begin position="237"/>
        <end position="258"/>
    </location>
</feature>
<comment type="caution">
    <text evidence="12">The sequence shown here is derived from an EMBL/GenBank/DDBJ whole genome shotgun (WGS) entry which is preliminary data.</text>
</comment>
<dbReference type="RefSeq" id="XP_018001794.1">
    <property type="nucleotide sequence ID" value="XM_018145773.1"/>
</dbReference>
<evidence type="ECO:0000313" key="12">
    <source>
        <dbReference type="EMBL" id="KPI41831.1"/>
    </source>
</evidence>
<evidence type="ECO:0000256" key="6">
    <source>
        <dbReference type="ARBA" id="ARBA00022989"/>
    </source>
</evidence>
<accession>A0A0N0NNP6</accession>
<dbReference type="EMBL" id="LFJN01000008">
    <property type="protein sequence ID" value="KPI41831.1"/>
    <property type="molecule type" value="Genomic_DNA"/>
</dbReference>
<dbReference type="PIRSF" id="PIRSF016089">
    <property type="entry name" value="SPC22"/>
    <property type="match status" value="1"/>
</dbReference>
<comment type="subcellular location">
    <subcellularLocation>
        <location evidence="1">Endoplasmic reticulum membrane</location>
        <topology evidence="1">Single-pass type II membrane protein</topology>
    </subcellularLocation>
</comment>
<dbReference type="AlphaFoldDB" id="A0A0N0NNP6"/>
<evidence type="ECO:0000256" key="7">
    <source>
        <dbReference type="ARBA" id="ARBA00023136"/>
    </source>
</evidence>